<dbReference type="AlphaFoldDB" id="A0A1B2J248"/>
<gene>
    <name evidence="2" type="ORF">AYR63_15150</name>
</gene>
<feature type="compositionally biased region" description="Basic and acidic residues" evidence="1">
    <location>
        <begin position="207"/>
        <end position="218"/>
    </location>
</feature>
<dbReference type="STRING" id="240427.AYR62_03120"/>
<proteinExistence type="predicted"/>
<dbReference type="RefSeq" id="WP_065903660.1">
    <property type="nucleotide sequence ID" value="NZ_CP014912.1"/>
</dbReference>
<evidence type="ECO:0000256" key="1">
    <source>
        <dbReference type="SAM" id="MobiDB-lite"/>
    </source>
</evidence>
<dbReference type="OrthoDB" id="2259771at2"/>
<name>A0A1B2J248_9LACO</name>
<organism evidence="2 3">
    <name type="scientific">Secundilactobacillus paracollinoides</name>
    <dbReference type="NCBI Taxonomy" id="240427"/>
    <lineage>
        <taxon>Bacteria</taxon>
        <taxon>Bacillati</taxon>
        <taxon>Bacillota</taxon>
        <taxon>Bacilli</taxon>
        <taxon>Lactobacillales</taxon>
        <taxon>Lactobacillaceae</taxon>
        <taxon>Secundilactobacillus</taxon>
    </lineage>
</organism>
<evidence type="ECO:0000313" key="3">
    <source>
        <dbReference type="Proteomes" id="UP000093267"/>
    </source>
</evidence>
<protein>
    <submittedName>
        <fullName evidence="2">Uncharacterized protein</fullName>
    </submittedName>
</protein>
<evidence type="ECO:0000313" key="2">
    <source>
        <dbReference type="EMBL" id="ANZ68329.1"/>
    </source>
</evidence>
<feature type="compositionally biased region" description="Low complexity" evidence="1">
    <location>
        <begin position="116"/>
        <end position="137"/>
    </location>
</feature>
<dbReference type="EMBL" id="CP014924">
    <property type="protein sequence ID" value="ANZ68329.1"/>
    <property type="molecule type" value="Genomic_DNA"/>
</dbReference>
<feature type="region of interest" description="Disordered" evidence="1">
    <location>
        <begin position="207"/>
        <end position="230"/>
    </location>
</feature>
<feature type="region of interest" description="Disordered" evidence="1">
    <location>
        <begin position="111"/>
        <end position="137"/>
    </location>
</feature>
<dbReference type="Proteomes" id="UP000093267">
    <property type="component" value="Chromosome"/>
</dbReference>
<sequence length="230" mass="24933">MSGFVSSSPALAGAQNSDYPYAKIHFSITADSTNGVNVLYHANKKTDAAGEGAGWGANSDLSYKTLGNDTYLLKSYNGTGANASIMAYKVTEVSSSQIDILFNGQSVSFTPDKTADTNSDDSAASESSSTQGSTDTTHLTAKQVDDWVWADYQSETKFKRTDYMFEQDMDGGLLNIYLREDHSTQDMKKAGAAEQVNPIIASYRINKDGELQRSDDGGNRYQTVDTPFPD</sequence>
<reference evidence="2 3" key="1">
    <citation type="submission" date="2016-03" db="EMBL/GenBank/DDBJ databases">
        <title>Pediococcus and Lactobacillus from brewery environment - whole genome sequencing and assembly.</title>
        <authorList>
            <person name="Behr J."/>
            <person name="Geissler A.J."/>
            <person name="Vogel R.F."/>
        </authorList>
    </citation>
    <scope>NUCLEOTIDE SEQUENCE [LARGE SCALE GENOMIC DNA]</scope>
    <source>
        <strain evidence="2 3">TMW 1.1995</strain>
    </source>
</reference>
<accession>A0A1B2J248</accession>
<keyword evidence="3" id="KW-1185">Reference proteome</keyword>
<feature type="compositionally biased region" description="Polar residues" evidence="1">
    <location>
        <begin position="220"/>
        <end position="230"/>
    </location>
</feature>